<dbReference type="CDD" id="cd06558">
    <property type="entry name" value="crotonase-like"/>
    <property type="match status" value="1"/>
</dbReference>
<evidence type="ECO:0000313" key="1">
    <source>
        <dbReference type="EMBL" id="MEV4681940.1"/>
    </source>
</evidence>
<dbReference type="InterPro" id="IPR001753">
    <property type="entry name" value="Enoyl-CoA_hydra/iso"/>
</dbReference>
<dbReference type="InterPro" id="IPR029045">
    <property type="entry name" value="ClpP/crotonase-like_dom_sf"/>
</dbReference>
<evidence type="ECO:0000313" key="2">
    <source>
        <dbReference type="Proteomes" id="UP001552521"/>
    </source>
</evidence>
<dbReference type="PANTHER" id="PTHR11941">
    <property type="entry name" value="ENOYL-COA HYDRATASE-RELATED"/>
    <property type="match status" value="1"/>
</dbReference>
<accession>A0ABV3HTM9</accession>
<dbReference type="Gene3D" id="3.90.226.10">
    <property type="entry name" value="2-enoyl-CoA Hydratase, Chain A, domain 1"/>
    <property type="match status" value="1"/>
</dbReference>
<gene>
    <name evidence="1" type="ORF">AB0K36_14315</name>
</gene>
<dbReference type="SUPFAM" id="SSF52096">
    <property type="entry name" value="ClpP/crotonase"/>
    <property type="match status" value="1"/>
</dbReference>
<comment type="caution">
    <text evidence="1">The sequence shown here is derived from an EMBL/GenBank/DDBJ whole genome shotgun (WGS) entry which is preliminary data.</text>
</comment>
<dbReference type="Proteomes" id="UP001552521">
    <property type="component" value="Unassembled WGS sequence"/>
</dbReference>
<dbReference type="EMBL" id="JBFAQK010000016">
    <property type="protein sequence ID" value="MEV4681940.1"/>
    <property type="molecule type" value="Genomic_DNA"/>
</dbReference>
<sequence>MRTPTLAAEAPATDAAPAVLLRALPARPPALTGEFTKDRAAVTAYLDTTMRLIADLPSRTERDLDQQRDAAAAHDGAHTLRHRFLATHAERVYAELTDGLTRTPRLDELTALAARHFPGLVPTPAQLADDARHMQRNKEGWEIAVGIFFQAVLSAPTAGNHLLRSMLRPTPRARAALLDYQLTGHADLGIATVTRRDGIAHLELCNDEFLNAEDDAAVEALETGCDLVLLDPASHVGVLRGAAQTHPAHAGRRVFSAGINLTHLYHGDISLLGFLLRREAGYIAKFVRGLYLDDATGGSGDHWWPDADKPWIGAVDAFAIGGGLQILPVMDRVVAADDAWFSLPAMEEGLVPGVSNLRLLHPAGSRLTRRLVFWGHKLSAGDPEASFLVDETAPADTMDSAVERAAQHLDHPAVGANRRMLNLVEEPADLFRRYLARYAYEQARLLHSPALITTLERTWINRGRGGSR</sequence>
<dbReference type="Gene3D" id="1.20.58.1300">
    <property type="match status" value="1"/>
</dbReference>
<dbReference type="RefSeq" id="WP_364593072.1">
    <property type="nucleotide sequence ID" value="NZ_JBFAQK010000016.1"/>
</dbReference>
<reference evidence="1 2" key="1">
    <citation type="submission" date="2024-06" db="EMBL/GenBank/DDBJ databases">
        <title>The Natural Products Discovery Center: Release of the First 8490 Sequenced Strains for Exploring Actinobacteria Biosynthetic Diversity.</title>
        <authorList>
            <person name="Kalkreuter E."/>
            <person name="Kautsar S.A."/>
            <person name="Yang D."/>
            <person name="Bader C.D."/>
            <person name="Teijaro C.N."/>
            <person name="Fluegel L."/>
            <person name="Davis C.M."/>
            <person name="Simpson J.R."/>
            <person name="Lauterbach L."/>
            <person name="Steele A.D."/>
            <person name="Gui C."/>
            <person name="Meng S."/>
            <person name="Li G."/>
            <person name="Viehrig K."/>
            <person name="Ye F."/>
            <person name="Su P."/>
            <person name="Kiefer A.F."/>
            <person name="Nichols A."/>
            <person name="Cepeda A.J."/>
            <person name="Yan W."/>
            <person name="Fan B."/>
            <person name="Jiang Y."/>
            <person name="Adhikari A."/>
            <person name="Zheng C.-J."/>
            <person name="Schuster L."/>
            <person name="Cowan T.M."/>
            <person name="Smanski M.J."/>
            <person name="Chevrette M.G."/>
            <person name="De Carvalho L.P.S."/>
            <person name="Shen B."/>
        </authorList>
    </citation>
    <scope>NUCLEOTIDE SEQUENCE [LARGE SCALE GENOMIC DNA]</scope>
    <source>
        <strain evidence="1 2">NPDC049344</strain>
    </source>
</reference>
<dbReference type="PANTHER" id="PTHR11941:SF54">
    <property type="entry name" value="ENOYL-COA HYDRATASE, MITOCHONDRIAL"/>
    <property type="match status" value="1"/>
</dbReference>
<proteinExistence type="predicted"/>
<organism evidence="1 2">
    <name type="scientific">Streptomyces kurssanovii</name>
    <dbReference type="NCBI Taxonomy" id="67312"/>
    <lineage>
        <taxon>Bacteria</taxon>
        <taxon>Bacillati</taxon>
        <taxon>Actinomycetota</taxon>
        <taxon>Actinomycetes</taxon>
        <taxon>Kitasatosporales</taxon>
        <taxon>Streptomycetaceae</taxon>
        <taxon>Streptomyces</taxon>
    </lineage>
</organism>
<protein>
    <submittedName>
        <fullName evidence="1">Enoyl-CoA hydratase/isomerase family protein</fullName>
    </submittedName>
</protein>
<name>A0ABV3HTM9_9ACTN</name>
<keyword evidence="2" id="KW-1185">Reference proteome</keyword>
<dbReference type="Pfam" id="PF00378">
    <property type="entry name" value="ECH_1"/>
    <property type="match status" value="1"/>
</dbReference>